<evidence type="ECO:0000256" key="4">
    <source>
        <dbReference type="ARBA" id="ARBA00022448"/>
    </source>
</evidence>
<dbReference type="GO" id="GO:0034045">
    <property type="term" value="C:phagophore assembly site membrane"/>
    <property type="evidence" value="ECO:0007669"/>
    <property type="project" value="UniProtKB-SubCell"/>
</dbReference>
<feature type="transmembrane region" description="Helical" evidence="10">
    <location>
        <begin position="308"/>
        <end position="328"/>
    </location>
</feature>
<reference evidence="12 13" key="1">
    <citation type="journal article" date="2020" name="G3 (Bethesda)">
        <title>Improved Reference Genome for Cyclotella cryptica CCMP332, a Model for Cell Wall Morphogenesis, Salinity Adaptation, and Lipid Production in Diatoms (Bacillariophyta).</title>
        <authorList>
            <person name="Roberts W.R."/>
            <person name="Downey K.M."/>
            <person name="Ruck E.C."/>
            <person name="Traller J.C."/>
            <person name="Alverson A.J."/>
        </authorList>
    </citation>
    <scope>NUCLEOTIDE SEQUENCE [LARGE SCALE GENOMIC DNA]</scope>
    <source>
        <strain evidence="12 13">CCMP332</strain>
    </source>
</reference>
<evidence type="ECO:0000313" key="12">
    <source>
        <dbReference type="EMBL" id="KAL3779237.1"/>
    </source>
</evidence>
<dbReference type="Pfam" id="PF04109">
    <property type="entry name" value="ATG9"/>
    <property type="match status" value="1"/>
</dbReference>
<comment type="subcellular location">
    <subcellularLocation>
        <location evidence="1 10">Preautophagosomal structure membrane</location>
        <topology evidence="1 10">Multi-pass membrane protein</topology>
    </subcellularLocation>
</comment>
<feature type="transmembrane region" description="Helical" evidence="10">
    <location>
        <begin position="549"/>
        <end position="570"/>
    </location>
</feature>
<keyword evidence="4 10" id="KW-0813">Transport</keyword>
<feature type="transmembrane region" description="Helical" evidence="10">
    <location>
        <begin position="349"/>
        <end position="373"/>
    </location>
</feature>
<evidence type="ECO:0000313" key="13">
    <source>
        <dbReference type="Proteomes" id="UP001516023"/>
    </source>
</evidence>
<protein>
    <recommendedName>
        <fullName evidence="3 10">Autophagy-related protein 9</fullName>
    </recommendedName>
</protein>
<dbReference type="Proteomes" id="UP001516023">
    <property type="component" value="Unassembled WGS sequence"/>
</dbReference>
<evidence type="ECO:0000256" key="9">
    <source>
        <dbReference type="ARBA" id="ARBA00023136"/>
    </source>
</evidence>
<dbReference type="GO" id="GO:0006869">
    <property type="term" value="P:lipid transport"/>
    <property type="evidence" value="ECO:0007669"/>
    <property type="project" value="UniProtKB-KW"/>
</dbReference>
<proteinExistence type="inferred from homology"/>
<comment type="caution">
    <text evidence="12">The sequence shown here is derived from an EMBL/GenBank/DDBJ whole genome shotgun (WGS) entry which is preliminary data.</text>
</comment>
<dbReference type="AlphaFoldDB" id="A0ABD3NUC6"/>
<feature type="transmembrane region" description="Helical" evidence="10">
    <location>
        <begin position="94"/>
        <end position="115"/>
    </location>
</feature>
<keyword evidence="5 10" id="KW-0812">Transmembrane</keyword>
<name>A0ABD3NUC6_9STRA</name>
<feature type="transmembrane region" description="Helical" evidence="10">
    <location>
        <begin position="265"/>
        <end position="288"/>
    </location>
</feature>
<evidence type="ECO:0000256" key="7">
    <source>
        <dbReference type="ARBA" id="ARBA00023006"/>
    </source>
</evidence>
<feature type="transmembrane region" description="Helical" evidence="10">
    <location>
        <begin position="159"/>
        <end position="184"/>
    </location>
</feature>
<feature type="transmembrane region" description="Helical" evidence="10">
    <location>
        <begin position="440"/>
        <end position="466"/>
    </location>
</feature>
<dbReference type="EMBL" id="JABMIG020000398">
    <property type="protein sequence ID" value="KAL3779237.1"/>
    <property type="molecule type" value="Genomic_DNA"/>
</dbReference>
<gene>
    <name evidence="12" type="ORF">HJC23_010884</name>
</gene>
<comment type="caution">
    <text evidence="10">Lacks conserved residue(s) required for the propagation of feature annotation.</text>
</comment>
<evidence type="ECO:0000256" key="1">
    <source>
        <dbReference type="ARBA" id="ARBA00004511"/>
    </source>
</evidence>
<evidence type="ECO:0000256" key="6">
    <source>
        <dbReference type="ARBA" id="ARBA00022989"/>
    </source>
</evidence>
<evidence type="ECO:0000256" key="10">
    <source>
        <dbReference type="RuleBase" id="RU364027"/>
    </source>
</evidence>
<feature type="region of interest" description="Disordered" evidence="11">
    <location>
        <begin position="872"/>
        <end position="894"/>
    </location>
</feature>
<accession>A0ABD3NUC6</accession>
<evidence type="ECO:0000256" key="2">
    <source>
        <dbReference type="ARBA" id="ARBA00006185"/>
    </source>
</evidence>
<dbReference type="PANTHER" id="PTHR13038">
    <property type="entry name" value="APG9 AUTOPHAGY 9"/>
    <property type="match status" value="1"/>
</dbReference>
<dbReference type="GO" id="GO:0006914">
    <property type="term" value="P:autophagy"/>
    <property type="evidence" value="ECO:0007669"/>
    <property type="project" value="UniProtKB-KW"/>
</dbReference>
<comment type="similarity">
    <text evidence="2 10">Belongs to the ATG9 family.</text>
</comment>
<keyword evidence="6 10" id="KW-1133">Transmembrane helix</keyword>
<sequence>MSLYYQDEEDDDDITSALADFGLHPLSTPLHPHDDDDDDTTHHHHAPSSSSSSSANHQGFIHLTPPHFTKPISDPDLFLSSLYNYYHKRGLGPIIAGGIVELTTLFFTLLLSYIIGACLDWRALGTCRDENSCSDDFFSRYWIHSPLLGSVKHSLLTKAWIVVYCLLFTVYGLVCIVQFGYSVVAALESKLFLEEVLAVQDEDLEMGRVDWGEIVERMERRSDVVRGKRWGMMHPRREVGGGRDEAKDATCHLIVAQRIMRRENFMIAFFNLGLLDLTLPNVMVPSWAPHIVKQWMGRDQSATKRDSRVFYSKSIEWSIYFCVLNYMFNHSRKIRPAFYGDPSSLQRRFILCGVAHLFFMPFLLFFVTLHFFMLNVYDWQSTKEYLGPREWSTVAQWRFREFNELPHSFERRIEPSYKCAAAYLEMFSKPSALSVATGRLLVFISGSLGTLLLAFAAINDAILLHVKIGQWNLLWYAGVLGASFSIGKSMLPKSTSPYAGHARRNLAADMNSELEKVAAHTHYFPDNWRGHGCDERTKRSFSAMFQYKAGHFAMEILSIIAAPLILCVSLPKCADRLCNFVRDSKVEVPGAGDVVGYSTFDFDMFEDENWRGKGGLSGDASGGPRPNASEGKLDNGHPKTKYGKMENSFFNFKSVYPNWTLPPSGKILVDLVETYRQHQEKALAHERRLHIDAAAAQLVTLRRLEMERDRKASSLGLVGFVDHRHIKAASGPDTGGGGMPKKLMNDSTQSGFSSFGSFNDELHHPHVHFEESVHSFVPPTRAFAHSSMLQGATTGDQTSASVIHYADAGLSMELRGLLDRSSLVDPSTSTMLGLDQSFTGSLVPIDEMATSILDMRTDRQYLLLDRYHSNAVREQQQQQQHQRETSHANQGELT</sequence>
<keyword evidence="13" id="KW-1185">Reference proteome</keyword>
<keyword evidence="7 10" id="KW-0072">Autophagy</keyword>
<evidence type="ECO:0000256" key="3">
    <source>
        <dbReference type="ARBA" id="ARBA00018074"/>
    </source>
</evidence>
<dbReference type="PANTHER" id="PTHR13038:SF10">
    <property type="entry name" value="AUTOPHAGY-RELATED PROTEIN 9"/>
    <property type="match status" value="1"/>
</dbReference>
<feature type="region of interest" description="Disordered" evidence="11">
    <location>
        <begin position="613"/>
        <end position="638"/>
    </location>
</feature>
<comment type="function">
    <text evidence="10">Phospholipid scramblase involved in autophagy. Cycles between the preautophagosomal structure/phagophore assembly site (PAS) and the cytoplasmic vesicle pool and supplies membrane for the growing autophagosome. Lipid scramblase activity plays a key role in preautophagosomal structure/phagophore assembly by distributing the phospholipids that arrive through ATG2 from the cytoplasmic to the luminal leaflet of the bilayer, thereby driving autophagosomal membrane expansion.</text>
</comment>
<keyword evidence="9 10" id="KW-0472">Membrane</keyword>
<evidence type="ECO:0000256" key="5">
    <source>
        <dbReference type="ARBA" id="ARBA00022692"/>
    </source>
</evidence>
<evidence type="ECO:0000256" key="11">
    <source>
        <dbReference type="SAM" id="MobiDB-lite"/>
    </source>
</evidence>
<organism evidence="12 13">
    <name type="scientific">Cyclotella cryptica</name>
    <dbReference type="NCBI Taxonomy" id="29204"/>
    <lineage>
        <taxon>Eukaryota</taxon>
        <taxon>Sar</taxon>
        <taxon>Stramenopiles</taxon>
        <taxon>Ochrophyta</taxon>
        <taxon>Bacillariophyta</taxon>
        <taxon>Coscinodiscophyceae</taxon>
        <taxon>Thalassiosirophycidae</taxon>
        <taxon>Stephanodiscales</taxon>
        <taxon>Stephanodiscaceae</taxon>
        <taxon>Cyclotella</taxon>
    </lineage>
</organism>
<feature type="region of interest" description="Disordered" evidence="11">
    <location>
        <begin position="29"/>
        <end position="57"/>
    </location>
</feature>
<keyword evidence="8 10" id="KW-0445">Lipid transport</keyword>
<evidence type="ECO:0000256" key="8">
    <source>
        <dbReference type="ARBA" id="ARBA00023055"/>
    </source>
</evidence>
<dbReference type="InterPro" id="IPR007241">
    <property type="entry name" value="Autophagy-rel_prot_9"/>
</dbReference>